<evidence type="ECO:0000256" key="1">
    <source>
        <dbReference type="PROSITE-ProRule" id="PRU00703"/>
    </source>
</evidence>
<keyword evidence="1" id="KW-0129">CBS domain</keyword>
<feature type="domain" description="CBS" evidence="3">
    <location>
        <begin position="361"/>
        <end position="418"/>
    </location>
</feature>
<dbReference type="Pfam" id="PF26205">
    <property type="entry name" value="SH3_actinomycetes"/>
    <property type="match status" value="1"/>
</dbReference>
<evidence type="ECO:0000313" key="5">
    <source>
        <dbReference type="Proteomes" id="UP001174314"/>
    </source>
</evidence>
<accession>A0AAU0Q284</accession>
<dbReference type="RefSeq" id="WP_236881632.1">
    <property type="nucleotide sequence ID" value="NZ_CP137757.1"/>
</dbReference>
<gene>
    <name evidence="4" type="ORF">Q0N40_03555</name>
</gene>
<dbReference type="Pfam" id="PF03448">
    <property type="entry name" value="MgtE_N"/>
    <property type="match status" value="1"/>
</dbReference>
<dbReference type="InterPro" id="IPR046342">
    <property type="entry name" value="CBS_dom_sf"/>
</dbReference>
<dbReference type="SUPFAM" id="SSF54631">
    <property type="entry name" value="CBS-domain pair"/>
    <property type="match status" value="1"/>
</dbReference>
<feature type="domain" description="CBS" evidence="3">
    <location>
        <begin position="292"/>
        <end position="359"/>
    </location>
</feature>
<feature type="compositionally biased region" description="Low complexity" evidence="2">
    <location>
        <begin position="436"/>
        <end position="451"/>
    </location>
</feature>
<evidence type="ECO:0000256" key="2">
    <source>
        <dbReference type="SAM" id="MobiDB-lite"/>
    </source>
</evidence>
<organism evidence="4 5">
    <name type="scientific">Corynebacterium pseudokroppenstedtii</name>
    <dbReference type="NCBI Taxonomy" id="2804917"/>
    <lineage>
        <taxon>Bacteria</taxon>
        <taxon>Bacillati</taxon>
        <taxon>Actinomycetota</taxon>
        <taxon>Actinomycetes</taxon>
        <taxon>Mycobacteriales</taxon>
        <taxon>Corynebacteriaceae</taxon>
        <taxon>Corynebacterium</taxon>
    </lineage>
</organism>
<sequence length="486" mass="52695">MSAVNRVFAGRLAGMVVLGPDGESIGRVRDIVVTIRPRGMASRTIGLVVQVAAQNRQIFVPMLRVASIDPREITLVSGSVNLRPYQSRAGELRVMSELVGSKIHIDDPEHEDLHGRPVDIADVEIEKSRTRDWIISRVAVSKERNRFGRRPPLSVVEWNHVHGLSVSGAGPADATAEILAEFDDMRPADIAQILHDLPSTTRNNVASELEDARLADILQELPEDEQMGVLETFDIERAADVLEEMDPDDAADLLGEMPDDKADVLLELMDPEESEPVRRLMSFSPETVGGLMTSEPIILTPQATVAEALAHARNPDLSTSLSSMVYVVRPPKATPTGKYLGTVHIQKLLREAPSTLVSSILDPDLPPLFADDTHETAARYFATYNLVCGPVLDEDNHLLGAVAVDDLLDHLLPEGWREQEIRPEAGSSGHQAGTLGRAAGAHGAPARSSRAQKAGSVIVKKAGERRRDRQQGSTPQGPSAGNSHSN</sequence>
<dbReference type="EMBL" id="CP137757">
    <property type="protein sequence ID" value="WPF25630.1"/>
    <property type="molecule type" value="Genomic_DNA"/>
</dbReference>
<protein>
    <submittedName>
        <fullName evidence="4">CBS domain-containing protein</fullName>
    </submittedName>
</protein>
<dbReference type="PANTHER" id="PTHR43773">
    <property type="entry name" value="MAGNESIUM TRANSPORTER MGTE"/>
    <property type="match status" value="1"/>
</dbReference>
<dbReference type="InterPro" id="IPR038076">
    <property type="entry name" value="MgtE_N_sf"/>
</dbReference>
<evidence type="ECO:0000259" key="3">
    <source>
        <dbReference type="PROSITE" id="PS51371"/>
    </source>
</evidence>
<feature type="compositionally biased region" description="Polar residues" evidence="2">
    <location>
        <begin position="471"/>
        <end position="486"/>
    </location>
</feature>
<dbReference type="InterPro" id="IPR058838">
    <property type="entry name" value="SH3_actinomycetes"/>
</dbReference>
<dbReference type="Gene3D" id="1.25.60.10">
    <property type="entry name" value="MgtE N-terminal domain-like"/>
    <property type="match status" value="1"/>
</dbReference>
<keyword evidence="5" id="KW-1185">Reference proteome</keyword>
<feature type="region of interest" description="Disordered" evidence="2">
    <location>
        <begin position="422"/>
        <end position="486"/>
    </location>
</feature>
<feature type="compositionally biased region" description="Basic and acidic residues" evidence="2">
    <location>
        <begin position="461"/>
        <end position="470"/>
    </location>
</feature>
<reference evidence="4 5" key="1">
    <citation type="submission" date="2023-10" db="EMBL/GenBank/DDBJ databases">
        <title>complete genome sequence of Corynebacterium pseudokroppenstedtii P15-C1.</title>
        <authorList>
            <person name="Bruggemann H."/>
            <person name="Poehlein A."/>
        </authorList>
    </citation>
    <scope>NUCLEOTIDE SEQUENCE [LARGE SCALE GENOMIC DNA]</scope>
    <source>
        <strain evidence="4 5">P15_C1</strain>
    </source>
</reference>
<dbReference type="Proteomes" id="UP001174314">
    <property type="component" value="Chromosome"/>
</dbReference>
<dbReference type="PROSITE" id="PS51371">
    <property type="entry name" value="CBS"/>
    <property type="match status" value="2"/>
</dbReference>
<dbReference type="PANTHER" id="PTHR43773:SF1">
    <property type="entry name" value="MAGNESIUM TRANSPORTER MGTE"/>
    <property type="match status" value="1"/>
</dbReference>
<dbReference type="SMART" id="SM00924">
    <property type="entry name" value="MgtE_N"/>
    <property type="match status" value="1"/>
</dbReference>
<evidence type="ECO:0000313" key="4">
    <source>
        <dbReference type="EMBL" id="WPF25630.1"/>
    </source>
</evidence>
<dbReference type="GO" id="GO:0015095">
    <property type="term" value="F:magnesium ion transmembrane transporter activity"/>
    <property type="evidence" value="ECO:0007669"/>
    <property type="project" value="InterPro"/>
</dbReference>
<dbReference type="SUPFAM" id="SSF50346">
    <property type="entry name" value="PRC-barrel domain"/>
    <property type="match status" value="1"/>
</dbReference>
<proteinExistence type="predicted"/>
<dbReference type="Gene3D" id="3.10.580.10">
    <property type="entry name" value="CBS-domain"/>
    <property type="match status" value="1"/>
</dbReference>
<dbReference type="InterPro" id="IPR006668">
    <property type="entry name" value="Mg_transptr_MgtE_intracell_dom"/>
</dbReference>
<dbReference type="CDD" id="cd04606">
    <property type="entry name" value="CBS_pair_Mg_transporter"/>
    <property type="match status" value="1"/>
</dbReference>
<dbReference type="SUPFAM" id="SSF158791">
    <property type="entry name" value="MgtE N-terminal domain-like"/>
    <property type="match status" value="1"/>
</dbReference>
<dbReference type="KEGG" id="cpsk:Q0N40_03555"/>
<name>A0AAU0Q284_9CORY</name>
<dbReference type="GO" id="GO:0016020">
    <property type="term" value="C:membrane"/>
    <property type="evidence" value="ECO:0007669"/>
    <property type="project" value="InterPro"/>
</dbReference>
<dbReference type="Pfam" id="PF00571">
    <property type="entry name" value="CBS"/>
    <property type="match status" value="2"/>
</dbReference>
<dbReference type="AlphaFoldDB" id="A0AAU0Q284"/>
<dbReference type="InterPro" id="IPR000644">
    <property type="entry name" value="CBS_dom"/>
</dbReference>
<dbReference type="InterPro" id="IPR006669">
    <property type="entry name" value="MgtE_transporter"/>
</dbReference>
<dbReference type="InterPro" id="IPR011033">
    <property type="entry name" value="PRC_barrel-like_sf"/>
</dbReference>